<evidence type="ECO:0000313" key="3">
    <source>
        <dbReference type="Proteomes" id="UP001168877"/>
    </source>
</evidence>
<sequence>MNKIDSARVHPVSFRFRLFSVNCLERLGLGSNNDAIERLERQLAENKEKVTVGGRTHGAGRRSRSSWREAEFSTGEVDEPNPTGNREGIKRGGRVERVPLVVERWLHDEISKEEMDNESKEDVRLDKRPCGRMPIYGQQRELWRGATVYEGDRQRERHHRGPRKPKVDFPHFDGGDPHEWLDKVKHYFQVYEVARANRVSTACIYLDGKANS</sequence>
<keyword evidence="3" id="KW-1185">Reference proteome</keyword>
<reference evidence="2" key="1">
    <citation type="journal article" date="2022" name="Plant J.">
        <title>Strategies of tolerance reflected in two North American maple genomes.</title>
        <authorList>
            <person name="McEvoy S.L."/>
            <person name="Sezen U.U."/>
            <person name="Trouern-Trend A."/>
            <person name="McMahon S.M."/>
            <person name="Schaberg P.G."/>
            <person name="Yang J."/>
            <person name="Wegrzyn J.L."/>
            <person name="Swenson N.G."/>
        </authorList>
    </citation>
    <scope>NUCLEOTIDE SEQUENCE</scope>
    <source>
        <strain evidence="2">NS2018</strain>
    </source>
</reference>
<feature type="region of interest" description="Disordered" evidence="1">
    <location>
        <begin position="48"/>
        <end position="92"/>
    </location>
</feature>
<dbReference type="Proteomes" id="UP001168877">
    <property type="component" value="Unassembled WGS sequence"/>
</dbReference>
<evidence type="ECO:0000313" key="2">
    <source>
        <dbReference type="EMBL" id="KAK0596425.1"/>
    </source>
</evidence>
<evidence type="ECO:0000256" key="1">
    <source>
        <dbReference type="SAM" id="MobiDB-lite"/>
    </source>
</evidence>
<name>A0AA39VY13_ACESA</name>
<protein>
    <submittedName>
        <fullName evidence="2">Uncharacterized protein</fullName>
    </submittedName>
</protein>
<gene>
    <name evidence="2" type="ORF">LWI29_015567</name>
</gene>
<comment type="caution">
    <text evidence="2">The sequence shown here is derived from an EMBL/GenBank/DDBJ whole genome shotgun (WGS) entry which is preliminary data.</text>
</comment>
<dbReference type="AlphaFoldDB" id="A0AA39VY13"/>
<reference evidence="2" key="2">
    <citation type="submission" date="2023-06" db="EMBL/GenBank/DDBJ databases">
        <authorList>
            <person name="Swenson N.G."/>
            <person name="Wegrzyn J.L."/>
            <person name="Mcevoy S.L."/>
        </authorList>
    </citation>
    <scope>NUCLEOTIDE SEQUENCE</scope>
    <source>
        <strain evidence="2">NS2018</strain>
        <tissue evidence="2">Leaf</tissue>
    </source>
</reference>
<dbReference type="EMBL" id="JAUESC010000004">
    <property type="protein sequence ID" value="KAK0596425.1"/>
    <property type="molecule type" value="Genomic_DNA"/>
</dbReference>
<organism evidence="2 3">
    <name type="scientific">Acer saccharum</name>
    <name type="common">Sugar maple</name>
    <dbReference type="NCBI Taxonomy" id="4024"/>
    <lineage>
        <taxon>Eukaryota</taxon>
        <taxon>Viridiplantae</taxon>
        <taxon>Streptophyta</taxon>
        <taxon>Embryophyta</taxon>
        <taxon>Tracheophyta</taxon>
        <taxon>Spermatophyta</taxon>
        <taxon>Magnoliopsida</taxon>
        <taxon>eudicotyledons</taxon>
        <taxon>Gunneridae</taxon>
        <taxon>Pentapetalae</taxon>
        <taxon>rosids</taxon>
        <taxon>malvids</taxon>
        <taxon>Sapindales</taxon>
        <taxon>Sapindaceae</taxon>
        <taxon>Hippocastanoideae</taxon>
        <taxon>Acereae</taxon>
        <taxon>Acer</taxon>
    </lineage>
</organism>
<accession>A0AA39VY13</accession>
<proteinExistence type="predicted"/>